<dbReference type="OMA" id="EYYEKEP"/>
<dbReference type="AlphaFoldDB" id="D3BEY2"/>
<proteinExistence type="predicted"/>
<dbReference type="EMBL" id="ADBJ01000031">
    <property type="protein sequence ID" value="EFA80463.1"/>
    <property type="molecule type" value="Genomic_DNA"/>
</dbReference>
<accession>D3BEY2</accession>
<reference evidence="1 2" key="1">
    <citation type="journal article" date="2011" name="Genome Res.">
        <title>Phylogeny-wide analysis of social amoeba genomes highlights ancient origins for complex intercellular communication.</title>
        <authorList>
            <person name="Heidel A.J."/>
            <person name="Lawal H.M."/>
            <person name="Felder M."/>
            <person name="Schilde C."/>
            <person name="Helps N.R."/>
            <person name="Tunggal B."/>
            <person name="Rivero F."/>
            <person name="John U."/>
            <person name="Schleicher M."/>
            <person name="Eichinger L."/>
            <person name="Platzer M."/>
            <person name="Noegel A.A."/>
            <person name="Schaap P."/>
            <person name="Gloeckner G."/>
        </authorList>
    </citation>
    <scope>NUCLEOTIDE SEQUENCE [LARGE SCALE GENOMIC DNA]</scope>
    <source>
        <strain evidence="2">ATCC 26659 / Pp 5 / PN500</strain>
    </source>
</reference>
<protein>
    <submittedName>
        <fullName evidence="1">Uncharacterized protein</fullName>
    </submittedName>
</protein>
<dbReference type="GeneID" id="31362779"/>
<name>D3BEY2_HETP5</name>
<dbReference type="InParanoid" id="D3BEY2"/>
<evidence type="ECO:0000313" key="2">
    <source>
        <dbReference type="Proteomes" id="UP000001396"/>
    </source>
</evidence>
<dbReference type="FunCoup" id="D3BEY2">
    <property type="interactions" value="437"/>
</dbReference>
<dbReference type="RefSeq" id="XP_020432583.1">
    <property type="nucleotide sequence ID" value="XM_020578135.1"/>
</dbReference>
<evidence type="ECO:0000313" key="1">
    <source>
        <dbReference type="EMBL" id="EFA80463.1"/>
    </source>
</evidence>
<organism evidence="1 2">
    <name type="scientific">Heterostelium pallidum (strain ATCC 26659 / Pp 5 / PN500)</name>
    <name type="common">Cellular slime mold</name>
    <name type="synonym">Polysphondylium pallidum</name>
    <dbReference type="NCBI Taxonomy" id="670386"/>
    <lineage>
        <taxon>Eukaryota</taxon>
        <taxon>Amoebozoa</taxon>
        <taxon>Evosea</taxon>
        <taxon>Eumycetozoa</taxon>
        <taxon>Dictyostelia</taxon>
        <taxon>Acytosteliales</taxon>
        <taxon>Acytosteliaceae</taxon>
        <taxon>Heterostelium</taxon>
    </lineage>
</organism>
<keyword evidence="2" id="KW-1185">Reference proteome</keyword>
<sequence>MASLVNKLKQVFSRGRLSVGEDVYFDSHHYRFPAPGSQPPPDVTHKVPLKTRSMTKIYKYLKKRGEVQHMRPTPQFSDISQSDADVLRAQEYYEKEPYPVTKPIPRDQMVLFNEINGGHAYDIRNVNNFLTHKSDLEIPGGLSAERIVFTYQEYNIDTFDHIPKKVENIFLNSFTFFLNLKYFNTCWILRSFTPD</sequence>
<comment type="caution">
    <text evidence="1">The sequence shown here is derived from an EMBL/GenBank/DDBJ whole genome shotgun (WGS) entry which is preliminary data.</text>
</comment>
<gene>
    <name evidence="1" type="ORF">PPL_07298</name>
</gene>
<dbReference type="Proteomes" id="UP000001396">
    <property type="component" value="Unassembled WGS sequence"/>
</dbReference>